<reference evidence="4 12" key="1">
    <citation type="submission" date="2018-04" db="EMBL/GenBank/DDBJ databases">
        <authorList>
            <person name="Van Tyne D."/>
        </authorList>
    </citation>
    <scope>NUCLEOTIDE SEQUENCE [LARGE SCALE GENOMIC DNA]</scope>
    <source>
        <strain evidence="4 12">B2535</strain>
    </source>
</reference>
<reference evidence="2" key="11">
    <citation type="submission" date="2023-03" db="EMBL/GenBank/DDBJ databases">
        <authorList>
            <person name="Zajac M."/>
            <person name="Kwit R."/>
            <person name="Wasyl D."/>
        </authorList>
    </citation>
    <scope>NUCLEOTIDE SEQUENCE</scope>
    <source>
        <strain evidence="2">691B_2</strain>
    </source>
</reference>
<sequence length="65" mass="7937">MEAIRRVGFLFFVLVIGIFLGTLGLRLAFMIVTPLFILWFMSWDEKRYTRTRKQQQARYVYRKFP</sequence>
<keyword evidence="1" id="KW-1133">Transmembrane helix</keyword>
<dbReference type="Proteomes" id="UP000516122">
    <property type="component" value="Chromosome"/>
</dbReference>
<dbReference type="EMBL" id="CP060804">
    <property type="protein sequence ID" value="QNP38198.1"/>
    <property type="molecule type" value="Genomic_DNA"/>
</dbReference>
<dbReference type="eggNOG" id="ENOG502ZGW2">
    <property type="taxonomic scope" value="Bacteria"/>
</dbReference>
<evidence type="ECO:0000313" key="8">
    <source>
        <dbReference type="EMBL" id="STP66493.1"/>
    </source>
</evidence>
<evidence type="ECO:0000313" key="16">
    <source>
        <dbReference type="Proteomes" id="UP000305511"/>
    </source>
</evidence>
<evidence type="ECO:0000313" key="6">
    <source>
        <dbReference type="EMBL" id="ROX34910.1"/>
    </source>
</evidence>
<dbReference type="OMA" id="RRANRMY"/>
<evidence type="ECO:0000313" key="10">
    <source>
        <dbReference type="EMBL" id="WEH21161.1"/>
    </source>
</evidence>
<keyword evidence="1" id="KW-0472">Membrane</keyword>
<accession>A0A1B4XP52</accession>
<dbReference type="GeneID" id="60893984"/>
<reference evidence="5 18" key="7">
    <citation type="submission" date="2020-08" db="EMBL/GenBank/DDBJ databases">
        <title>Enterococcus faecalis SF28073 genome assembly.</title>
        <authorList>
            <person name="Duerkop B.A."/>
            <person name="Johnson C.N."/>
        </authorList>
    </citation>
    <scope>NUCLEOTIDE SEQUENCE [LARGE SCALE GENOMIC DNA]</scope>
    <source>
        <strain evidence="5 18">SF28073</strain>
    </source>
</reference>
<dbReference type="Proteomes" id="UP001222182">
    <property type="component" value="Chromosome"/>
</dbReference>
<evidence type="ECO:0000313" key="2">
    <source>
        <dbReference type="EMBL" id="MDN3191104.1"/>
    </source>
</evidence>
<dbReference type="Proteomes" id="UP000429730">
    <property type="component" value="Unassembled WGS sequence"/>
</dbReference>
<dbReference type="Proteomes" id="UP001221642">
    <property type="component" value="Chromosome"/>
</dbReference>
<reference evidence="3 17" key="6">
    <citation type="submission" date="2019-04" db="EMBL/GenBank/DDBJ databases">
        <title>Step-wise assembly of the neonatal virome modulated by breast feeding.</title>
        <authorList>
            <person name="Liang G."/>
            <person name="Bushman F."/>
        </authorList>
    </citation>
    <scope>NUCLEOTIDE SEQUENCE [LARGE SCALE GENOMIC DNA]</scope>
    <source>
        <strain evidence="3 17">E3754</strain>
    </source>
</reference>
<evidence type="ECO:0000313" key="5">
    <source>
        <dbReference type="EMBL" id="QNP38198.1"/>
    </source>
</evidence>
<reference evidence="8 13" key="2">
    <citation type="submission" date="2018-06" db="EMBL/GenBank/DDBJ databases">
        <authorList>
            <consortium name="Pathogen Informatics"/>
            <person name="Doyle S."/>
        </authorList>
    </citation>
    <scope>NUCLEOTIDE SEQUENCE [LARGE SCALE GENOMIC DNA]</scope>
    <source>
        <strain evidence="8 13">NCTC13379</strain>
    </source>
</reference>
<evidence type="ECO:0000313" key="14">
    <source>
        <dbReference type="Proteomes" id="UP000281488"/>
    </source>
</evidence>
<name>A0A1B4XP52_ENTFL</name>
<dbReference type="Proteomes" id="UP000305511">
    <property type="component" value="Unassembled WGS sequence"/>
</dbReference>
<reference evidence="6 14" key="3">
    <citation type="submission" date="2018-10" db="EMBL/GenBank/DDBJ databases">
        <title>Genotypes and phenotypes of Enterococci isolated from broiler chickens.</title>
        <authorList>
            <person name="Muhammad A.R."/>
            <person name="Diarra M.S."/>
        </authorList>
    </citation>
    <scope>NUCLEOTIDE SEQUENCE [LARGE SCALE GENOMIC DNA]</scope>
    <source>
        <strain evidence="6 14">LIT2 A36'</strain>
    </source>
</reference>
<reference evidence="10 19" key="9">
    <citation type="submission" date="2023-02" db="EMBL/GenBank/DDBJ databases">
        <title>Results of the 2020 Genomic Proficiency Test for the network of European Union Reference Laboratory for Antimicrobial Resistance assessing whole genome sequencing capacities.</title>
        <authorList>
            <person name="Hoffmann M."/>
            <person name="Luo Y."/>
            <person name="Sorensen L.H."/>
            <person name="Pedersen S.K."/>
            <person name="Hendriksen R.S."/>
        </authorList>
    </citation>
    <scope>NUCLEOTIDE SEQUENCE [LARGE SCALE GENOMIC DNA]</scope>
    <source>
        <strain evidence="10 19">GENOMIC22-006</strain>
    </source>
</reference>
<dbReference type="Proteomes" id="UP000292223">
    <property type="component" value="Unassembled WGS sequence"/>
</dbReference>
<evidence type="ECO:0000313" key="7">
    <source>
        <dbReference type="EMBL" id="RYU36190.1"/>
    </source>
</evidence>
<dbReference type="EMBL" id="PZZH01000001">
    <property type="protein sequence ID" value="PTN77784.1"/>
    <property type="molecule type" value="Genomic_DNA"/>
</dbReference>
<dbReference type="RefSeq" id="WP_002360203.1">
    <property type="nucleotide sequence ID" value="NZ_AP017623.1"/>
</dbReference>
<reference evidence="9 16" key="4">
    <citation type="submission" date="2019-02" db="EMBL/GenBank/DDBJ databases">
        <title>Bacteria dissemination in different level of health care in South Africa: the effectiveness of infections prevention and control.</title>
        <authorList>
            <person name="Shobo C."/>
            <person name="Amoako D.G."/>
            <person name="Allam M."/>
            <person name="Ismail A."/>
            <person name="Bester L.A."/>
            <person name="Essack S.Y."/>
        </authorList>
    </citation>
    <scope>NUCLEOTIDE SEQUENCE [LARGE SCALE GENOMIC DNA]</scope>
    <source>
        <strain evidence="9 16">2SIL2</strain>
    </source>
</reference>
<keyword evidence="1" id="KW-0812">Transmembrane</keyword>
<organism evidence="7 15">
    <name type="scientific">Enterococcus faecalis</name>
    <name type="common">Streptococcus faecalis</name>
    <dbReference type="NCBI Taxonomy" id="1351"/>
    <lineage>
        <taxon>Bacteria</taxon>
        <taxon>Bacillati</taxon>
        <taxon>Bacillota</taxon>
        <taxon>Bacilli</taxon>
        <taxon>Lactobacillales</taxon>
        <taxon>Enterococcaceae</taxon>
        <taxon>Enterococcus</taxon>
    </lineage>
</organism>
<evidence type="ECO:0000313" key="20">
    <source>
        <dbReference type="Proteomes" id="UP001222182"/>
    </source>
</evidence>
<proteinExistence type="predicted"/>
<dbReference type="Proteomes" id="UP000254396">
    <property type="component" value="Unassembled WGS sequence"/>
</dbReference>
<reference evidence="2" key="8">
    <citation type="journal article" date="2023" name="Pathogens">
        <title>Prevalence of Enterococcus spp. and the Whole-Genome Characteristics of Enterococcus faecium and Enterococcus faecalis Strains Isolated from Free-Living Birds in Poland.</title>
        <authorList>
            <person name="Kwit R."/>
            <person name="Zajac M."/>
            <person name="Smialowska-Weglinska A."/>
            <person name="Skarzynska M."/>
            <person name="Bomba A."/>
            <person name="Lalak A."/>
            <person name="Skrzypiec E."/>
            <person name="Wojdat D."/>
            <person name="Koza W."/>
            <person name="Mikos-Wojewoda E."/>
            <person name="Pasim P."/>
            <person name="Skora M."/>
            <person name="Polak M."/>
            <person name="Wiacek J."/>
            <person name="Wasyl D."/>
        </authorList>
    </citation>
    <scope>NUCLEOTIDE SEQUENCE</scope>
    <source>
        <strain evidence="2">691B_2</strain>
    </source>
</reference>
<evidence type="ECO:0000313" key="18">
    <source>
        <dbReference type="Proteomes" id="UP000516122"/>
    </source>
</evidence>
<gene>
    <name evidence="4" type="ORF">DAI13_08480</name>
    <name evidence="6" type="ORF">EGW16_00825</name>
    <name evidence="7" type="ORF">EU507_02770</name>
    <name evidence="9" type="ORF">EY666_03910</name>
    <name evidence="3" type="ORF">GTI81_04760</name>
    <name evidence="5" type="ORF">H9Q64_02545</name>
    <name evidence="8" type="ORF">NCTC13379_02143</name>
    <name evidence="11" type="ORF">P0083_08280</name>
    <name evidence="10" type="ORF">P0D81_08705</name>
    <name evidence="2" type="ORF">P0E79_01195</name>
</gene>
<protein>
    <submittedName>
        <fullName evidence="7">Uncharacterized protein</fullName>
    </submittedName>
</protein>
<dbReference type="Proteomes" id="UP000281488">
    <property type="component" value="Unassembled WGS sequence"/>
</dbReference>
<evidence type="ECO:0000313" key="17">
    <source>
        <dbReference type="Proteomes" id="UP000429730"/>
    </source>
</evidence>
<evidence type="ECO:0000256" key="1">
    <source>
        <dbReference type="SAM" id="Phobius"/>
    </source>
</evidence>
<evidence type="ECO:0000313" key="11">
    <source>
        <dbReference type="EMBL" id="WER41347.1"/>
    </source>
</evidence>
<evidence type="ECO:0000313" key="3">
    <source>
        <dbReference type="EMBL" id="MXS52039.1"/>
    </source>
</evidence>
<dbReference type="EMBL" id="SIYF01000079">
    <property type="protein sequence ID" value="TKK89980.1"/>
    <property type="molecule type" value="Genomic_DNA"/>
</dbReference>
<evidence type="ECO:0000313" key="9">
    <source>
        <dbReference type="EMBL" id="TKK89980.1"/>
    </source>
</evidence>
<reference evidence="7 15" key="5">
    <citation type="submission" date="2019-02" db="EMBL/GenBank/DDBJ databases">
        <title>From farm to fork: dissemination of Tn554::fexA-optrA in linezolid-resistant Enterococcus faecalis clones from chicken feces and meat in Tunisia.</title>
        <authorList>
            <person name="Tedim A.P."/>
            <person name="Elghaieb H."/>
            <person name="Abbassi M.S."/>
            <person name="Novais C."/>
            <person name="Hassen A."/>
            <person name="Peixe L."/>
            <person name="Freitas A.R."/>
        </authorList>
    </citation>
    <scope>NUCLEOTIDE SEQUENCE [LARGE SCALE GENOMIC DNA]</scope>
    <source>
        <strain evidence="7 15">728T</strain>
    </source>
</reference>
<dbReference type="AlphaFoldDB" id="A0A1B4XP52"/>
<evidence type="ECO:0000313" key="19">
    <source>
        <dbReference type="Proteomes" id="UP001221642"/>
    </source>
</evidence>
<dbReference type="EMBL" id="UGIX01000001">
    <property type="protein sequence ID" value="STP66493.1"/>
    <property type="molecule type" value="Genomic_DNA"/>
</dbReference>
<dbReference type="EMBL" id="RKMZ01000001">
    <property type="protein sequence ID" value="ROX34910.1"/>
    <property type="molecule type" value="Genomic_DNA"/>
</dbReference>
<dbReference type="EMBL" id="CP119159">
    <property type="protein sequence ID" value="WEH21161.1"/>
    <property type="molecule type" value="Genomic_DNA"/>
</dbReference>
<dbReference type="EMBL" id="CP119528">
    <property type="protein sequence ID" value="WER41347.1"/>
    <property type="molecule type" value="Genomic_DNA"/>
</dbReference>
<dbReference type="EMBL" id="SEWT01000001">
    <property type="protein sequence ID" value="RYU36190.1"/>
    <property type="molecule type" value="Genomic_DNA"/>
</dbReference>
<dbReference type="EMBL" id="JAREWH010000001">
    <property type="protein sequence ID" value="MDN3191104.1"/>
    <property type="molecule type" value="Genomic_DNA"/>
</dbReference>
<evidence type="ECO:0000313" key="15">
    <source>
        <dbReference type="Proteomes" id="UP000292223"/>
    </source>
</evidence>
<evidence type="ECO:0000313" key="12">
    <source>
        <dbReference type="Proteomes" id="UP000244140"/>
    </source>
</evidence>
<feature type="transmembrane region" description="Helical" evidence="1">
    <location>
        <begin position="7"/>
        <end position="40"/>
    </location>
</feature>
<reference evidence="11 20" key="10">
    <citation type="submission" date="2023-03" db="EMBL/GenBank/DDBJ databases">
        <title>Complete genome sequence of an Enterococcus faecalis urinary isolate.</title>
        <authorList>
            <person name="Brauer A.L."/>
            <person name="Armbruster C.E."/>
        </authorList>
    </citation>
    <scope>NUCLEOTIDE SEQUENCE [LARGE SCALE GENOMIC DNA]</scope>
    <source>
        <strain evidence="11 20">3143</strain>
    </source>
</reference>
<evidence type="ECO:0000313" key="13">
    <source>
        <dbReference type="Proteomes" id="UP000254396"/>
    </source>
</evidence>
<dbReference type="KEGG" id="ene:ENT_10950"/>
<evidence type="ECO:0000313" key="4">
    <source>
        <dbReference type="EMBL" id="PTN77784.1"/>
    </source>
</evidence>
<dbReference type="Proteomes" id="UP001173174">
    <property type="component" value="Unassembled WGS sequence"/>
</dbReference>
<dbReference type="EMBL" id="WVTJ01000006">
    <property type="protein sequence ID" value="MXS52039.1"/>
    <property type="molecule type" value="Genomic_DNA"/>
</dbReference>
<dbReference type="Proteomes" id="UP000244140">
    <property type="component" value="Unassembled WGS sequence"/>
</dbReference>